<dbReference type="InterPro" id="IPR001680">
    <property type="entry name" value="WD40_rpt"/>
</dbReference>
<dbReference type="PANTHER" id="PTHR19879:SF1">
    <property type="entry name" value="CANNONBALL-RELATED"/>
    <property type="match status" value="1"/>
</dbReference>
<dbReference type="InterPro" id="IPR036322">
    <property type="entry name" value="WD40_repeat_dom_sf"/>
</dbReference>
<keyword evidence="4" id="KW-0805">Transcription regulation</keyword>
<dbReference type="SUPFAM" id="SSF50978">
    <property type="entry name" value="WD40 repeat-like"/>
    <property type="match status" value="1"/>
</dbReference>
<evidence type="ECO:0000256" key="2">
    <source>
        <dbReference type="ARBA" id="ARBA00022574"/>
    </source>
</evidence>
<evidence type="ECO:0000256" key="3">
    <source>
        <dbReference type="ARBA" id="ARBA00022737"/>
    </source>
</evidence>
<feature type="repeat" description="WD" evidence="7">
    <location>
        <begin position="409"/>
        <end position="443"/>
    </location>
</feature>
<feature type="repeat" description="WD" evidence="7">
    <location>
        <begin position="497"/>
        <end position="530"/>
    </location>
</feature>
<evidence type="ECO:0000256" key="4">
    <source>
        <dbReference type="ARBA" id="ARBA00023015"/>
    </source>
</evidence>
<dbReference type="CDD" id="cd08044">
    <property type="entry name" value="TAF5_NTD2"/>
    <property type="match status" value="1"/>
</dbReference>
<dbReference type="SUPFAM" id="SSF160897">
    <property type="entry name" value="Taf5 N-terminal domain-like"/>
    <property type="match status" value="1"/>
</dbReference>
<name>A0A8J2SGI8_9STRA</name>
<keyword evidence="2 7" id="KW-0853">WD repeat</keyword>
<comment type="subcellular location">
    <subcellularLocation>
        <location evidence="1">Nucleus</location>
    </subcellularLocation>
</comment>
<evidence type="ECO:0000313" key="10">
    <source>
        <dbReference type="EMBL" id="CAH0365687.1"/>
    </source>
</evidence>
<gene>
    <name evidence="10" type="ORF">PECAL_1P21370</name>
</gene>
<feature type="domain" description="TFIID subunit TAF5 NTD2" evidence="9">
    <location>
        <begin position="49"/>
        <end position="173"/>
    </location>
</feature>
<keyword evidence="6" id="KW-0539">Nucleus</keyword>
<keyword evidence="3" id="KW-0677">Repeat</keyword>
<dbReference type="PANTHER" id="PTHR19879">
    <property type="entry name" value="TRANSCRIPTION INITIATION FACTOR TFIID"/>
    <property type="match status" value="1"/>
</dbReference>
<keyword evidence="11" id="KW-1185">Reference proteome</keyword>
<dbReference type="PROSITE" id="PS50294">
    <property type="entry name" value="WD_REPEATS_REGION"/>
    <property type="match status" value="3"/>
</dbReference>
<dbReference type="InterPro" id="IPR007582">
    <property type="entry name" value="TFIID_NTD2"/>
</dbReference>
<dbReference type="InterPro" id="IPR037264">
    <property type="entry name" value="TFIID_NTD2_sf"/>
</dbReference>
<dbReference type="PROSITE" id="PS00678">
    <property type="entry name" value="WD_REPEATS_1"/>
    <property type="match status" value="2"/>
</dbReference>
<dbReference type="CDD" id="cd00200">
    <property type="entry name" value="WD40"/>
    <property type="match status" value="1"/>
</dbReference>
<evidence type="ECO:0000256" key="6">
    <source>
        <dbReference type="ARBA" id="ARBA00023242"/>
    </source>
</evidence>
<dbReference type="Gene3D" id="1.25.40.500">
    <property type="entry name" value="TFIID subunit TAF5, NTD2 domain"/>
    <property type="match status" value="1"/>
</dbReference>
<dbReference type="EMBL" id="CAKKNE010000001">
    <property type="protein sequence ID" value="CAH0365687.1"/>
    <property type="molecule type" value="Genomic_DNA"/>
</dbReference>
<comment type="caution">
    <text evidence="10">The sequence shown here is derived from an EMBL/GenBank/DDBJ whole genome shotgun (WGS) entry which is preliminary data.</text>
</comment>
<keyword evidence="5" id="KW-0804">Transcription</keyword>
<dbReference type="GO" id="GO:0006367">
    <property type="term" value="P:transcription initiation at RNA polymerase II promoter"/>
    <property type="evidence" value="ECO:0007669"/>
    <property type="project" value="TreeGrafter"/>
</dbReference>
<accession>A0A8J2SGI8</accession>
<dbReference type="GO" id="GO:0005669">
    <property type="term" value="C:transcription factor TFIID complex"/>
    <property type="evidence" value="ECO:0007669"/>
    <property type="project" value="TreeGrafter"/>
</dbReference>
<dbReference type="SMART" id="SM00320">
    <property type="entry name" value="WD40"/>
    <property type="match status" value="6"/>
</dbReference>
<dbReference type="InterPro" id="IPR015943">
    <property type="entry name" value="WD40/YVTN_repeat-like_dom_sf"/>
</dbReference>
<proteinExistence type="predicted"/>
<evidence type="ECO:0000256" key="5">
    <source>
        <dbReference type="ARBA" id="ARBA00023163"/>
    </source>
</evidence>
<dbReference type="Gene3D" id="2.130.10.10">
    <property type="entry name" value="YVTN repeat-like/Quinoprotein amine dehydrogenase"/>
    <property type="match status" value="2"/>
</dbReference>
<reference evidence="10" key="1">
    <citation type="submission" date="2021-11" db="EMBL/GenBank/DDBJ databases">
        <authorList>
            <consortium name="Genoscope - CEA"/>
            <person name="William W."/>
        </authorList>
    </citation>
    <scope>NUCLEOTIDE SEQUENCE</scope>
</reference>
<dbReference type="Proteomes" id="UP000789595">
    <property type="component" value="Unassembled WGS sequence"/>
</dbReference>
<dbReference type="InterPro" id="IPR019775">
    <property type="entry name" value="WD40_repeat_CS"/>
</dbReference>
<dbReference type="Pfam" id="PF04494">
    <property type="entry name" value="TFIID_NTD2"/>
    <property type="match status" value="1"/>
</dbReference>
<evidence type="ECO:0000259" key="9">
    <source>
        <dbReference type="Pfam" id="PF04494"/>
    </source>
</evidence>
<protein>
    <recommendedName>
        <fullName evidence="9">TFIID subunit TAF5 NTD2 domain-containing protein</fullName>
    </recommendedName>
</protein>
<evidence type="ECO:0000256" key="8">
    <source>
        <dbReference type="SAM" id="MobiDB-lite"/>
    </source>
</evidence>
<feature type="region of interest" description="Disordered" evidence="8">
    <location>
        <begin position="1"/>
        <end position="33"/>
    </location>
</feature>
<evidence type="ECO:0000313" key="11">
    <source>
        <dbReference type="Proteomes" id="UP000789595"/>
    </source>
</evidence>
<dbReference type="GO" id="GO:0016251">
    <property type="term" value="F:RNA polymerase II general transcription initiation factor activity"/>
    <property type="evidence" value="ECO:0007669"/>
    <property type="project" value="TreeGrafter"/>
</dbReference>
<dbReference type="AlphaFoldDB" id="A0A8J2SGI8"/>
<sequence length="572" mass="60913">MPPRKKPAARKKRKAPEPEPEAEPEAVEDNEGAVLDTSEADLKARFASTKTATEYAQFHGWVERCLEAARADLSGALFPVFAHCYCSLVDEGNTDEASRFLERWAPSHDDRYASYVESLRRASSKASSKRDPFRKRLAKSKFKVCLGKAARDLLGDFLIRSELTAVLRILNNFVEVEEEGLKGVARLVDEDVVLTEVALGVPTRSELETPSGLNVPDFSTPYGASLLRDACRRPLQQATESGLVSRGRGPLDALKPTVLGLCIVGGDAQRVSCVQGSDDTTRCIAGFADSTVRIWRPDAVEDDDKNRRPSKPLAAHVGGVSSVSWAGGSRYALSSGNDGAVVLWDADAPNDEGEGAPLQRYAAHADACWSVHSPSSSDSLGGGRIFATGGADRTCRLFSTDRTRPLRIFAGHWSDVTSVKIHPNAHSILSCSRDATCRLWDVRVDGGGPLCARVLDAASSELVRCDISTDGASACAVSTNGMLHVWDLASGKTTASIEAHAGCAYACAFSACGAAIATCGRDGSLKVWDVALLQAKGPAPAPAFSSSTSDRPVLDVRWTPGNLLLAGGALLE</sequence>
<feature type="compositionally biased region" description="Basic residues" evidence="8">
    <location>
        <begin position="1"/>
        <end position="14"/>
    </location>
</feature>
<dbReference type="OrthoDB" id="10266330at2759"/>
<organism evidence="10 11">
    <name type="scientific">Pelagomonas calceolata</name>
    <dbReference type="NCBI Taxonomy" id="35677"/>
    <lineage>
        <taxon>Eukaryota</taxon>
        <taxon>Sar</taxon>
        <taxon>Stramenopiles</taxon>
        <taxon>Ochrophyta</taxon>
        <taxon>Pelagophyceae</taxon>
        <taxon>Pelagomonadales</taxon>
        <taxon>Pelagomonadaceae</taxon>
        <taxon>Pelagomonas</taxon>
    </lineage>
</organism>
<dbReference type="PRINTS" id="PR00320">
    <property type="entry name" value="GPROTEINBRPT"/>
</dbReference>
<dbReference type="InterPro" id="IPR020472">
    <property type="entry name" value="WD40_PAC1"/>
</dbReference>
<dbReference type="PROSITE" id="PS50082">
    <property type="entry name" value="WD_REPEATS_2"/>
    <property type="match status" value="3"/>
</dbReference>
<dbReference type="Pfam" id="PF00400">
    <property type="entry name" value="WD40"/>
    <property type="match status" value="5"/>
</dbReference>
<evidence type="ECO:0000256" key="1">
    <source>
        <dbReference type="ARBA" id="ARBA00004123"/>
    </source>
</evidence>
<evidence type="ECO:0000256" key="7">
    <source>
        <dbReference type="PROSITE-ProRule" id="PRU00221"/>
    </source>
</evidence>
<feature type="repeat" description="WD" evidence="7">
    <location>
        <begin position="313"/>
        <end position="345"/>
    </location>
</feature>
<feature type="compositionally biased region" description="Acidic residues" evidence="8">
    <location>
        <begin position="18"/>
        <end position="31"/>
    </location>
</feature>